<proteinExistence type="predicted"/>
<dbReference type="Proteomes" id="UP000578819">
    <property type="component" value="Unassembled WGS sequence"/>
</dbReference>
<protein>
    <recommendedName>
        <fullName evidence="3">SalK</fullName>
    </recommendedName>
</protein>
<evidence type="ECO:0000313" key="1">
    <source>
        <dbReference type="EMBL" id="MBB4958475.1"/>
    </source>
</evidence>
<evidence type="ECO:0000313" key="2">
    <source>
        <dbReference type="Proteomes" id="UP000578819"/>
    </source>
</evidence>
<keyword evidence="2" id="KW-1185">Reference proteome</keyword>
<dbReference type="NCBIfam" id="NF047719">
    <property type="entry name" value="SCO6745_fam_HTH"/>
    <property type="match status" value="1"/>
</dbReference>
<accession>A0A7W7WP32</accession>
<gene>
    <name evidence="1" type="ORF">FHR38_002208</name>
</gene>
<dbReference type="Pfam" id="PF21863">
    <property type="entry name" value="HTH_67"/>
    <property type="match status" value="1"/>
</dbReference>
<dbReference type="AlphaFoldDB" id="A0A7W7WP32"/>
<name>A0A7W7WP32_9ACTN</name>
<reference evidence="1 2" key="1">
    <citation type="submission" date="2020-08" db="EMBL/GenBank/DDBJ databases">
        <title>Sequencing the genomes of 1000 actinobacteria strains.</title>
        <authorList>
            <person name="Klenk H.-P."/>
        </authorList>
    </citation>
    <scope>NUCLEOTIDE SEQUENCE [LARGE SCALE GENOMIC DNA]</scope>
    <source>
        <strain evidence="1 2">DSM 45886</strain>
    </source>
</reference>
<organism evidence="1 2">
    <name type="scientific">Micromonospora polyrhachis</name>
    <dbReference type="NCBI Taxonomy" id="1282883"/>
    <lineage>
        <taxon>Bacteria</taxon>
        <taxon>Bacillati</taxon>
        <taxon>Actinomycetota</taxon>
        <taxon>Actinomycetes</taxon>
        <taxon>Micromonosporales</taxon>
        <taxon>Micromonosporaceae</taxon>
        <taxon>Micromonospora</taxon>
    </lineage>
</organism>
<dbReference type="InterPro" id="IPR054058">
    <property type="entry name" value="HTH_67"/>
</dbReference>
<dbReference type="EMBL" id="JACHJW010000001">
    <property type="protein sequence ID" value="MBB4958475.1"/>
    <property type="molecule type" value="Genomic_DNA"/>
</dbReference>
<evidence type="ECO:0008006" key="3">
    <source>
        <dbReference type="Google" id="ProtNLM"/>
    </source>
</evidence>
<sequence>METIDDPQRLARLMWTHFEPVHAITYFHPRPQAAYEAAGLRGWRSYFAARSAPLGPVEAAPVVAAFFGFAPAMVARALPSVWHLVSPEDALHTRLTGAVQALAELTYDLPEAHLTELAELLEAAADHLDHSGRILGAVNAALPRPEQSLGRLWQAATTLREHRGDGHVAALVAAGLDGPESLVWRASIDLPRQVLQPYRGWTDEEWQAAADRLTARGWLTADGKPTEAGRTAYQAIEETTDRTAAGPWRALDPTETGRLRELLAPVAHACYAVLPPVTPHGLPAPIR</sequence>
<comment type="caution">
    <text evidence="1">The sequence shown here is derived from an EMBL/GenBank/DDBJ whole genome shotgun (WGS) entry which is preliminary data.</text>
</comment>